<dbReference type="FunFam" id="3.40.50.300:FF:000362">
    <property type="entry name" value="Dynein, axonemal, heavy chain 6"/>
    <property type="match status" value="1"/>
</dbReference>
<dbReference type="InterPro" id="IPR054354">
    <property type="entry name" value="DYNC2H1-like_lid"/>
</dbReference>
<dbReference type="FunFam" id="1.20.920.30:FF:000005">
    <property type="entry name" value="Dynein, axonemal, heavy chain 2"/>
    <property type="match status" value="1"/>
</dbReference>
<dbReference type="GO" id="GO:0031514">
    <property type="term" value="C:motile cilium"/>
    <property type="evidence" value="ECO:0007669"/>
    <property type="project" value="UniProtKB-SubCell"/>
</dbReference>
<dbReference type="Proteomes" id="UP000193944">
    <property type="component" value="Unassembled WGS sequence"/>
</dbReference>
<dbReference type="FunFam" id="1.10.287.2620:FF:000002">
    <property type="entry name" value="Dynein heavy chain 2, axonemal"/>
    <property type="match status" value="1"/>
</dbReference>
<name>A0A1Y1XNF6_9FUNG</name>
<dbReference type="InterPro" id="IPR035706">
    <property type="entry name" value="AAA_9"/>
</dbReference>
<keyword evidence="12" id="KW-0243">Dynein</keyword>
<evidence type="ECO:0000256" key="9">
    <source>
        <dbReference type="ARBA" id="ARBA00022741"/>
    </source>
</evidence>
<dbReference type="Gene3D" id="1.20.920.20">
    <property type="match status" value="1"/>
</dbReference>
<dbReference type="Pfam" id="PF12775">
    <property type="entry name" value="AAA_7"/>
    <property type="match status" value="1"/>
</dbReference>
<dbReference type="FunFam" id="3.40.50.300:FF:002141">
    <property type="entry name" value="Dynein heavy chain"/>
    <property type="match status" value="1"/>
</dbReference>
<dbReference type="Gene3D" id="1.10.8.710">
    <property type="match status" value="1"/>
</dbReference>
<dbReference type="Gene3D" id="6.10.140.1060">
    <property type="match status" value="1"/>
</dbReference>
<keyword evidence="14" id="KW-0969">Cilium</keyword>
<sequence length="4046" mass="468777">MPNTYISQKIENSKFYSESLKLSLEYFDDTEYESRTIEEWLNIDRKPTNIPRKVDDIITYASIPLPAIAFDYPKWRECYVIGYNYETDRWNIKWRETSTWYFEETINSENEEYDETIIDSMLDIKHIKSKILENRHNIWMPRLRFCFKAEDPENFVQRVMHAINEKERAKKIITYNFYVDCLSTDNTQSIPEDISKKIKEYLLKNKKISNNKRNNYLIDELEKEIDTDFKRATNKNIFDSEITNKEFKNILNIIEFPEKSRYDNPKKYGKINIPTSNYFINKTNFSFITYLTKKEIIESFVSIKNENNILLNSCCFLTPNMSKPIKVEEFEQMQLQSFNSIKSTSIEKWYNEIKSIISYNFRNNERGWYNMYESNIEVYNISKFKKFMTTVRFMMQDTLRYLILNSLDKYLYFFSIYDYYSINVISTNNVKLIPYDKNNKNIKNIITKPIFSLDLINNNGTISYNIEKNDIFKTILRLFDKSLQVIEKIPQMENAILKNIVWSSVESLDTVGSTEKIVKLKRLLLKEKVNSTIQPLETYLKLYEKYIPMLNFNVQKFREEYENNESKTLEEIELDIIHFKKEWEIIEGNIPSTIDIGIFRINCENIKLALKKDLSKIVLSVLNKKTADEVQSLGQEYSHIAQRLKDKPIKIEDICDTREYIESIPDLIHEKIEKYQKIINNYDILEKYRYELSSDEFKLKWNVMAWPNKIDEAIDTTREMLFVEEQTFLKNLQGDQEQFTDRIQRLGSLISELSIINDISRINEYISDIHKTIKELKKCQTQAAVFNTREALFNLPTTNYDDINQLATNFEPYKNLWITAYDWTRWKNQWMNGPFNELQSDSVEKDVGNAWRTMLKLIKHFKNMDDKLKIATQIKNEIEDFKQYIPLIQSLRNPGVSARHWEEISNKLNFNIEISDTTTLQDLLNYNLLENLPEITKVCDTASKEYAIQEALEKMKSEWQDQVLDIMSYKDTGTFIVHINEEILRLLDDHIVMTQSMSFSPYKKPFEEEIGEWEGKLKTMQDVLEEWMACQRSWLYLEPIFNSDDIIQQLPSESKRFRTMDRIWRKTMIHAKENPNIMEFCSNPNLLKSFCECNKLLDMVSKHLSTYLESKRYAFPRFFFLSDDELLQILSQTKDPTAVQPHLRKCFENIMRLEFGEENLISAMYSAENECINFNNSFKPKGNIEDWLSRVESTMKSSIKDVISTGLNEYNTMPRYEWVLNWPGQVVITVTQIMFTAEVTEVLDTEGARGLPNYLQKLLNQLQDLVKLVRGDLSYICRLILSDLIIMDVHSRDIVKTMIESQVSNTNDFEWISQLRYYWENDDLKVRIVNAEFNYGYEYLGNTGRLVITPLTDRCYLTLCGAMHLGMGGAPAGPAGTGKTETCKDLAKALAKQCVVFNCSDQLDYLAMGKFFKGLASAGAWACFDEFNRIDIEVLSVIAQQISTIQKAAAANLKEFIFEGVELKLDKTNAIFITMNPGYAGRTELPDNLKALFRPVAMMIPDYTMIAEISLFSFGFSDARILAEKMVATFKLSSEQLSSQDHYDFGMRAVKTVISSAGNLKRSDPNTPEAILLLRSLCDVNIPKFVADDIPLFNGIISDLFPGIEKPKIDYGSLLDSIKQTCAKNNIQDVSVFLEKCIQLYETTVVRHGLMLVGPTGGGKTTCYRILAEALTKLSNNPNKKKEDSKYCAIQTHVLNPKSITMGQLYGEFDLQTHEWTDGILSHLVRTGVADESTDKHWYVFDGPVDAIWIESMNTVLDDNKKLCLSSGEIIKLNPTQLLMFEVEDLAFASPATVSRCGMIYMEPISLGIEPLINSWITEEMNQLPESYKTSFENRIRYLFKTFVFDALEFLRNDIKEVIPTSNGNLVQSLTRIIHAMISEFLEFNSENVNSQLIINIFKDEIDPIFMYSLIWSVGVTSDMESRKKFDNWFRMKTESLELFNKLPNDNMIYDYKYDFNERKWMNWLEKAPEFIIPTTPEELKNTIIPTVDTIRISYLLEILIKQNYNIICTGPTGTGKTSIIMERLLKSGDDKYMPIIINFSARTNANQIQDLLDSKMEKRRKGIYGPPLGKKYVIFIDDLNMPMLDVCNAQPPIELIRQWMDHGGWYDLKSVGSFMNINDVNYICAMGPPGGGRNPVTPRLIRHFNLISFTEMENSSLNKIFKTVLDNFFDKISQDLLSLTNNIVNASIDVYNIIRKELLPTPAKSHYTFNLRDLSKVIHGLLNADTKTTVVKEDLYRLWIHECLRVFQDRLVNEEDREWFINLIKVTITKFFKMDYYEIVKNEPLIYGDYLVPNAEIKVYEEVKDLNKLGKLMEEYLEEYNNLSNSPIKLVMFLDAIEHVSRICRIIRQTKGNALLLGIGGSGRQSLSRLASYMEEYEIFQIELSKNYGVNEWHDDIKKVMMKAGLESQNIVFLFSDTQIVMESCLEDINNMLNTGDVPMIYSIDEMENILNTYKQKVIEAGEIPTRENIFSKYVNNVQNHLHIILCMSPIGEIFRNRLRMFPSFVNCCTIDWFSMWPEDALRSVAINTIADISDLGSEEVIDGIVDVCVTMHESVRLKCIQYENEIGRYNYITPKSYLELLNLYRILLSKKRNELYGLRKRTAAGLEKLLSAAQEVEVLQEKLKAMQPLLISTSKEVEETMVNIDIDKKNTQILRENIANEEKLASQKANETKAIADDAKRDLDEALPLLANALNSLKTLSKGDITEVKSMQRPPEGVKLVIEAVCIMKDVKPKKVDGDKMGKKVDDYWEPGKQLLADPTKFIDSLMNYDKDNIPDNIINKIKSYIDNPNFKKEVIERVSKAATSMCLWVRAMEKYYWVSKVVKPKREKLKEAEESLKITIDALNQLKDRLHEADEHIKEMEQKFMEMTARKQELADQVEECNIKLTRASKLISGLENERGRWSSTISELDILLKNIIGDILISAGEIAYLGNFTPEYRSDLKQIWSKILNNTAIPHSESTTLWNNLGNPVLLREWELFGLPKDALSRDNAIIIKNSQRWPLLIDPQGQANKWIRNMENENGLEIIKLSDREFLRSLENAIRFGKPVLLENVDETLDPALEPILAKKIYKQGGNNVIKLGDSVLQYHNDFRFYITSKLPNPKYSPELSATLTLVNFTLTPSGLEDQLLALVVINERPDLEEAKNSLVASNAQMKKELKEIEDKILYLLSSVEGSPVDDERLIDTLAASKETSAEITEKMVAAELTEQDIDQTRNKYKPVAIRTQILFFCITELSIVDPMYQYSLHWFMNLFTNAIEKSEKSNNIETRVANINEYFTYSLFCNVCNSLFEKHKLMFSLLLTIRILSNKGKINMDEWRFLLSGNSVNGEKKIANPASDWLSNKVWSDICSLSTLPNFEHFEDDFITYIKDYKKIFDSSTPHKEILPGKWRMKLDTFQKLLVLRCLREDKITSGIQDFVTEMLGEQFVEPRSTALSSLFNESNAITPIIFILSSGADPATSLYKFAEEMKFSKKLTTVSLGQGQGPRAEKLITDGMEKGQWVLLQNCHLSPSWMPKLDHIIDGFTFDKVNKDFRLWLTSMPTDKFPVAILQNGVKSTIEPSKGLKANLLRTYSTYNEEYLNSNSKLQPWKKLLFSLSFFHAVVQERRKFGSLGWNIPYEFTDGDLQICTKQLNMYLNEYDDIPYKVLKYIIGEINYGGRVTDNWDRRLIMNILEDYINPKVLEDGHKFTQSTIYYTISGDSYNSYINYIKSLPLEETTDIFSMHENANITYAQQEAQSLFNTLSMLMPKQSSSSQTNNGNSKTRDEQIIETVQYIQQCIPLPFNLKEILKKYPIDYKESMSTVLTQEVVRFNRLITVIHTSLKDLINAIKGLVVMSKSLEEMSNSIYLNKVPALWEAKAYPSLKSLSSWVEDLIARIDFLQQWIDHGIPTVFWISGFFFPQAFLTGTLQNFARKYVISIDSLSFDYKVIEQPYKLITEKPEDGCYIRGLYIEGARWDSQKESLNEAFPKTLYSEMPVIWLLPVKNRVKPTTRIYECPVYKTLTRAGTLSTTGHSTNYVLTIEIPSIQPQSHWIKRGAALICSLGSGW</sequence>
<protein>
    <recommendedName>
        <fullName evidence="5">Dynein heavy chain, cytoplasmic</fullName>
    </recommendedName>
    <alternativeName>
        <fullName evidence="18">Dynein heavy chain, cytosolic</fullName>
    </alternativeName>
</protein>
<feature type="coiled-coil region" evidence="19">
    <location>
        <begin position="2829"/>
        <end position="2901"/>
    </location>
</feature>
<dbReference type="SMART" id="SM00382">
    <property type="entry name" value="AAA"/>
    <property type="match status" value="3"/>
</dbReference>
<dbReference type="InterPro" id="IPR026983">
    <property type="entry name" value="DHC"/>
</dbReference>
<dbReference type="Gene3D" id="1.10.472.130">
    <property type="match status" value="1"/>
</dbReference>
<dbReference type="GO" id="GO:0008569">
    <property type="term" value="F:minus-end-directed microtubule motor activity"/>
    <property type="evidence" value="ECO:0007669"/>
    <property type="project" value="InterPro"/>
</dbReference>
<comment type="subunit">
    <text evidence="4">Consists of at least two heavy chains and a number of intermediate and light chains.</text>
</comment>
<evidence type="ECO:0000256" key="2">
    <source>
        <dbReference type="ARBA" id="ARBA00004430"/>
    </source>
</evidence>
<comment type="similarity">
    <text evidence="3">Belongs to the dynein heavy chain family.</text>
</comment>
<keyword evidence="10" id="KW-0067">ATP-binding</keyword>
<dbReference type="Pfam" id="PF22597">
    <property type="entry name" value="DYN_lid"/>
    <property type="match status" value="1"/>
</dbReference>
<dbReference type="InterPro" id="IPR024317">
    <property type="entry name" value="Dynein_heavy_chain_D4_dom"/>
</dbReference>
<dbReference type="Pfam" id="PF17852">
    <property type="entry name" value="Dynein_AAA_lid"/>
    <property type="match status" value="1"/>
</dbReference>
<dbReference type="InterPro" id="IPR035699">
    <property type="entry name" value="AAA_6"/>
</dbReference>
<dbReference type="Pfam" id="PF12780">
    <property type="entry name" value="AAA_8"/>
    <property type="match status" value="1"/>
</dbReference>
<evidence type="ECO:0000256" key="19">
    <source>
        <dbReference type="SAM" id="Coils"/>
    </source>
</evidence>
<dbReference type="Gene3D" id="1.20.1270.280">
    <property type="match status" value="1"/>
</dbReference>
<proteinExistence type="inferred from homology"/>
<dbReference type="InterPro" id="IPR041658">
    <property type="entry name" value="AAA_lid_11"/>
</dbReference>
<dbReference type="FunFam" id="1.10.8.710:FF:000004">
    <property type="entry name" value="Dynein axonemal heavy chain 6"/>
    <property type="match status" value="1"/>
</dbReference>
<dbReference type="InterPro" id="IPR043157">
    <property type="entry name" value="Dynein_AAA1S"/>
</dbReference>
<dbReference type="InterPro" id="IPR041466">
    <property type="entry name" value="Dynein_AAA5_ext"/>
</dbReference>
<dbReference type="InterPro" id="IPR043160">
    <property type="entry name" value="Dynein_C_barrel"/>
</dbReference>
<keyword evidence="8" id="KW-0677">Repeat</keyword>
<evidence type="ECO:0000256" key="3">
    <source>
        <dbReference type="ARBA" id="ARBA00008887"/>
    </source>
</evidence>
<feature type="domain" description="AAA+ ATPase" evidence="20">
    <location>
        <begin position="1646"/>
        <end position="1806"/>
    </location>
</feature>
<keyword evidence="11" id="KW-0282">Flagellum</keyword>
<dbReference type="InterPro" id="IPR027417">
    <property type="entry name" value="P-loop_NTPase"/>
</dbReference>
<evidence type="ECO:0000256" key="16">
    <source>
        <dbReference type="ARBA" id="ARBA00023212"/>
    </source>
</evidence>
<evidence type="ECO:0000256" key="7">
    <source>
        <dbReference type="ARBA" id="ARBA00022701"/>
    </source>
</evidence>
<keyword evidence="6" id="KW-0963">Cytoplasm</keyword>
<dbReference type="FunFam" id="3.40.50.300:FF:001145">
    <property type="entry name" value="Putative dynein heavy chain"/>
    <property type="match status" value="1"/>
</dbReference>
<dbReference type="InterPro" id="IPR013602">
    <property type="entry name" value="Dynein_heavy_linker"/>
</dbReference>
<evidence type="ECO:0000256" key="6">
    <source>
        <dbReference type="ARBA" id="ARBA00022490"/>
    </source>
</evidence>
<dbReference type="Pfam" id="PF12781">
    <property type="entry name" value="AAA_9"/>
    <property type="match status" value="1"/>
</dbReference>
<dbReference type="Gene3D" id="3.10.490.20">
    <property type="match status" value="1"/>
</dbReference>
<dbReference type="Pfam" id="PF12777">
    <property type="entry name" value="MT"/>
    <property type="match status" value="1"/>
</dbReference>
<dbReference type="SUPFAM" id="SSF52540">
    <property type="entry name" value="P-loop containing nucleoside triphosphate hydrolases"/>
    <property type="match status" value="4"/>
</dbReference>
<dbReference type="PANTHER" id="PTHR22878:SF73">
    <property type="entry name" value="DYNEIN AXONEMAL HEAVY CHAIN 1"/>
    <property type="match status" value="1"/>
</dbReference>
<dbReference type="GO" id="GO:0005874">
    <property type="term" value="C:microtubule"/>
    <property type="evidence" value="ECO:0007669"/>
    <property type="project" value="UniProtKB-KW"/>
</dbReference>
<keyword evidence="9" id="KW-0547">Nucleotide-binding</keyword>
<evidence type="ECO:0000256" key="5">
    <source>
        <dbReference type="ARBA" id="ARBA00022197"/>
    </source>
</evidence>
<dbReference type="Gene3D" id="3.40.50.300">
    <property type="entry name" value="P-loop containing nucleotide triphosphate hydrolases"/>
    <property type="match status" value="5"/>
</dbReference>
<keyword evidence="16" id="KW-0206">Cytoskeleton</keyword>
<dbReference type="Pfam" id="PF08393">
    <property type="entry name" value="DHC_N2"/>
    <property type="match status" value="1"/>
</dbReference>
<dbReference type="FunFam" id="1.20.58.1120:FF:000005">
    <property type="entry name" value="Dynein, axonemal, heavy chain 12"/>
    <property type="match status" value="1"/>
</dbReference>
<evidence type="ECO:0000256" key="18">
    <source>
        <dbReference type="ARBA" id="ARBA00033439"/>
    </source>
</evidence>
<keyword evidence="13 19" id="KW-0175">Coiled coil</keyword>
<comment type="caution">
    <text evidence="21">The sequence shown here is derived from an EMBL/GenBank/DDBJ whole genome shotgun (WGS) entry which is preliminary data.</text>
</comment>
<dbReference type="EMBL" id="MCFG01000013">
    <property type="protein sequence ID" value="ORX87036.1"/>
    <property type="molecule type" value="Genomic_DNA"/>
</dbReference>
<dbReference type="Gene3D" id="1.20.920.30">
    <property type="match status" value="1"/>
</dbReference>
<dbReference type="Gene3D" id="1.10.8.1220">
    <property type="match status" value="1"/>
</dbReference>
<dbReference type="Pfam" id="PF18199">
    <property type="entry name" value="Dynein_C"/>
    <property type="match status" value="1"/>
</dbReference>
<dbReference type="FunFam" id="1.20.140.100:FF:000004">
    <property type="entry name" value="Dynein axonemal heavy chain 6"/>
    <property type="match status" value="1"/>
</dbReference>
<organism evidence="21 22">
    <name type="scientific">Anaeromyces robustus</name>
    <dbReference type="NCBI Taxonomy" id="1754192"/>
    <lineage>
        <taxon>Eukaryota</taxon>
        <taxon>Fungi</taxon>
        <taxon>Fungi incertae sedis</taxon>
        <taxon>Chytridiomycota</taxon>
        <taxon>Chytridiomycota incertae sedis</taxon>
        <taxon>Neocallimastigomycetes</taxon>
        <taxon>Neocallimastigales</taxon>
        <taxon>Neocallimastigaceae</taxon>
        <taxon>Anaeromyces</taxon>
    </lineage>
</organism>
<evidence type="ECO:0000256" key="4">
    <source>
        <dbReference type="ARBA" id="ARBA00011655"/>
    </source>
</evidence>
<dbReference type="InterPro" id="IPR042222">
    <property type="entry name" value="Dynein_2_N"/>
</dbReference>
<dbReference type="InterPro" id="IPR004273">
    <property type="entry name" value="Dynein_heavy_D6_P-loop"/>
</dbReference>
<dbReference type="GO" id="GO:0005524">
    <property type="term" value="F:ATP binding"/>
    <property type="evidence" value="ECO:0007669"/>
    <property type="project" value="UniProtKB-KW"/>
</dbReference>
<dbReference type="GO" id="GO:0045505">
    <property type="term" value="F:dynein intermediate chain binding"/>
    <property type="evidence" value="ECO:0007669"/>
    <property type="project" value="InterPro"/>
</dbReference>
<reference evidence="21 22" key="1">
    <citation type="submission" date="2016-08" db="EMBL/GenBank/DDBJ databases">
        <title>A Parts List for Fungal Cellulosomes Revealed by Comparative Genomics.</title>
        <authorList>
            <consortium name="DOE Joint Genome Institute"/>
            <person name="Haitjema C.H."/>
            <person name="Gilmore S.P."/>
            <person name="Henske J.K."/>
            <person name="Solomon K.V."/>
            <person name="De Groot R."/>
            <person name="Kuo A."/>
            <person name="Mondo S.J."/>
            <person name="Salamov A.A."/>
            <person name="Labutti K."/>
            <person name="Zhao Z."/>
            <person name="Chiniquy J."/>
            <person name="Barry K."/>
            <person name="Brewer H.M."/>
            <person name="Purvine S.O."/>
            <person name="Wright A.T."/>
            <person name="Boxma B."/>
            <person name="Van Alen T."/>
            <person name="Hackstein J.H."/>
            <person name="Baker S.E."/>
            <person name="Grigoriev I.V."/>
            <person name="O'Malley M.A."/>
        </authorList>
    </citation>
    <scope>NUCLEOTIDE SEQUENCE [LARGE SCALE GENOMIC DNA]</scope>
    <source>
        <strain evidence="21 22">S4</strain>
    </source>
</reference>
<evidence type="ECO:0000259" key="20">
    <source>
        <dbReference type="SMART" id="SM00382"/>
    </source>
</evidence>
<evidence type="ECO:0000256" key="17">
    <source>
        <dbReference type="ARBA" id="ARBA00023273"/>
    </source>
</evidence>
<dbReference type="Pfam" id="PF12774">
    <property type="entry name" value="AAA_6"/>
    <property type="match status" value="1"/>
</dbReference>
<dbReference type="STRING" id="1754192.A0A1Y1XNF6"/>
<dbReference type="FunFam" id="3.40.50.300:FF:000044">
    <property type="entry name" value="Dynein heavy chain 5, axonemal"/>
    <property type="match status" value="1"/>
</dbReference>
<keyword evidence="7" id="KW-0493">Microtubule</keyword>
<dbReference type="InterPro" id="IPR042219">
    <property type="entry name" value="AAA_lid_11_sf"/>
</dbReference>
<dbReference type="InterPro" id="IPR041228">
    <property type="entry name" value="Dynein_C"/>
</dbReference>
<keyword evidence="17" id="KW-0966">Cell projection</keyword>
<comment type="subcellular location">
    <subcellularLocation>
        <location evidence="1">Cell projection</location>
        <location evidence="1">Cilium</location>
        <location evidence="1">Flagellum</location>
    </subcellularLocation>
    <subcellularLocation>
        <location evidence="2">Cytoplasm</location>
        <location evidence="2">Cytoskeleton</location>
        <location evidence="2">Cilium axoneme</location>
    </subcellularLocation>
</comment>
<dbReference type="FunFam" id="1.20.920.20:FF:000006">
    <property type="entry name" value="Dynein, axonemal, heavy chain 6"/>
    <property type="match status" value="1"/>
</dbReference>
<dbReference type="InterPro" id="IPR024743">
    <property type="entry name" value="Dynein_HC_stalk"/>
</dbReference>
<dbReference type="OrthoDB" id="447173at2759"/>
<dbReference type="GO" id="GO:0003341">
    <property type="term" value="P:cilium movement"/>
    <property type="evidence" value="ECO:0007669"/>
    <property type="project" value="UniProtKB-ARBA"/>
</dbReference>
<evidence type="ECO:0000256" key="1">
    <source>
        <dbReference type="ARBA" id="ARBA00004230"/>
    </source>
</evidence>
<dbReference type="FunFam" id="1.10.8.720:FF:000001">
    <property type="entry name" value="dynein heavy chain 7, axonemal"/>
    <property type="match status" value="1"/>
</dbReference>
<dbReference type="FunFam" id="1.20.1270.280:FF:000001">
    <property type="entry name" value="dynein heavy chain 7, axonemal"/>
    <property type="match status" value="1"/>
</dbReference>
<dbReference type="Gene3D" id="1.10.8.720">
    <property type="entry name" value="Region D6 of dynein motor"/>
    <property type="match status" value="1"/>
</dbReference>
<dbReference type="GO" id="GO:0051959">
    <property type="term" value="F:dynein light intermediate chain binding"/>
    <property type="evidence" value="ECO:0007669"/>
    <property type="project" value="InterPro"/>
</dbReference>
<dbReference type="Gene3D" id="3.20.180.20">
    <property type="entry name" value="Dynein heavy chain, N-terminal domain 2"/>
    <property type="match status" value="1"/>
</dbReference>
<evidence type="ECO:0000256" key="12">
    <source>
        <dbReference type="ARBA" id="ARBA00023017"/>
    </source>
</evidence>
<dbReference type="FunFam" id="3.10.490.20:FF:000001">
    <property type="entry name" value="dynein heavy chain 7, axonemal"/>
    <property type="match status" value="1"/>
</dbReference>
<dbReference type="FunFam" id="3.40.50.300:FF:001328">
    <property type="entry name" value="Dynein heavy chain 6, axonemal"/>
    <property type="match status" value="1"/>
</dbReference>
<feature type="domain" description="AAA+ ATPase" evidence="20">
    <location>
        <begin position="1365"/>
        <end position="1504"/>
    </location>
</feature>
<dbReference type="Gene3D" id="1.10.287.2620">
    <property type="match status" value="1"/>
</dbReference>
<evidence type="ECO:0000313" key="22">
    <source>
        <dbReference type="Proteomes" id="UP000193944"/>
    </source>
</evidence>
<dbReference type="InterPro" id="IPR003593">
    <property type="entry name" value="AAA+_ATPase"/>
</dbReference>
<dbReference type="Pfam" id="PF03028">
    <property type="entry name" value="Dynein_heavy"/>
    <property type="match status" value="1"/>
</dbReference>
<evidence type="ECO:0000256" key="15">
    <source>
        <dbReference type="ARBA" id="ARBA00023175"/>
    </source>
</evidence>
<evidence type="ECO:0000256" key="10">
    <source>
        <dbReference type="ARBA" id="ARBA00022840"/>
    </source>
</evidence>
<evidence type="ECO:0000256" key="11">
    <source>
        <dbReference type="ARBA" id="ARBA00022846"/>
    </source>
</evidence>
<dbReference type="PANTHER" id="PTHR22878">
    <property type="entry name" value="DYNEIN HEAVY CHAIN 6, AXONEMAL-LIKE-RELATED"/>
    <property type="match status" value="1"/>
</dbReference>
<evidence type="ECO:0000256" key="14">
    <source>
        <dbReference type="ARBA" id="ARBA00023069"/>
    </source>
</evidence>
<dbReference type="Pfam" id="PF18198">
    <property type="entry name" value="AAA_lid_11"/>
    <property type="match status" value="1"/>
</dbReference>
<dbReference type="GO" id="GO:0005858">
    <property type="term" value="C:axonemal dynein complex"/>
    <property type="evidence" value="ECO:0007669"/>
    <property type="project" value="UniProtKB-ARBA"/>
</dbReference>
<accession>A0A1Y1XNF6</accession>
<keyword evidence="15" id="KW-0505">Motor protein</keyword>
<reference evidence="21 22" key="2">
    <citation type="submission" date="2016-08" db="EMBL/GenBank/DDBJ databases">
        <title>Pervasive Adenine N6-methylation of Active Genes in Fungi.</title>
        <authorList>
            <consortium name="DOE Joint Genome Institute"/>
            <person name="Mondo S.J."/>
            <person name="Dannebaum R.O."/>
            <person name="Kuo R.C."/>
            <person name="Labutti K."/>
            <person name="Haridas S."/>
            <person name="Kuo A."/>
            <person name="Salamov A."/>
            <person name="Ahrendt S.R."/>
            <person name="Lipzen A."/>
            <person name="Sullivan W."/>
            <person name="Andreopoulos W.B."/>
            <person name="Clum A."/>
            <person name="Lindquist E."/>
            <person name="Daum C."/>
            <person name="Ramamoorthy G.K."/>
            <person name="Gryganskyi A."/>
            <person name="Culley D."/>
            <person name="Magnuson J.K."/>
            <person name="James T.Y."/>
            <person name="O'Malley M.A."/>
            <person name="Stajich J.E."/>
            <person name="Spatafora J.W."/>
            <person name="Visel A."/>
            <person name="Grigoriev I.V."/>
        </authorList>
    </citation>
    <scope>NUCLEOTIDE SEQUENCE [LARGE SCALE GENOMIC DNA]</scope>
    <source>
        <strain evidence="21 22">S4</strain>
    </source>
</reference>
<dbReference type="Gene3D" id="1.20.140.100">
    <property type="entry name" value="Dynein heavy chain, N-terminal domain 2"/>
    <property type="match status" value="1"/>
</dbReference>
<dbReference type="FunFam" id="1.10.8.1220:FF:000001">
    <property type="entry name" value="Dynein axonemal heavy chain 5"/>
    <property type="match status" value="1"/>
</dbReference>
<evidence type="ECO:0000256" key="8">
    <source>
        <dbReference type="ARBA" id="ARBA00022737"/>
    </source>
</evidence>
<feature type="domain" description="AAA+ ATPase" evidence="20">
    <location>
        <begin position="2003"/>
        <end position="2159"/>
    </location>
</feature>
<keyword evidence="22" id="KW-1185">Reference proteome</keyword>
<gene>
    <name evidence="21" type="ORF">BCR32DRAFT_228307</name>
</gene>
<dbReference type="InterPro" id="IPR042228">
    <property type="entry name" value="Dynein_linker_3"/>
</dbReference>
<evidence type="ECO:0000313" key="21">
    <source>
        <dbReference type="EMBL" id="ORX87036.1"/>
    </source>
</evidence>
<evidence type="ECO:0000256" key="13">
    <source>
        <dbReference type="ARBA" id="ARBA00023054"/>
    </source>
</evidence>
<dbReference type="FunFam" id="3.20.180.20:FF:000003">
    <property type="entry name" value="Dynein heavy chain 12, axonemal"/>
    <property type="match status" value="1"/>
</dbReference>
<dbReference type="Gene3D" id="1.20.58.1120">
    <property type="match status" value="1"/>
</dbReference>